<name>A0ABQ9YE60_9EUKA</name>
<evidence type="ECO:0000313" key="2">
    <source>
        <dbReference type="Proteomes" id="UP001281761"/>
    </source>
</evidence>
<keyword evidence="2" id="KW-1185">Reference proteome</keyword>
<protein>
    <submittedName>
        <fullName evidence="1">Uncharacterized protein</fullName>
    </submittedName>
</protein>
<dbReference type="EMBL" id="JARBJD010000013">
    <property type="protein sequence ID" value="KAK2961973.1"/>
    <property type="molecule type" value="Genomic_DNA"/>
</dbReference>
<sequence>MVELEQKRNADVLIRGQGCGMIVKGAYNSSTRFYDPERILDPQFDKIGPLLTAEPTAQVNEQTGQIELEIQGKTPPISQEFEVTVKEDETGTVTPLRKLFSDGTGTLVSGSEVNLKFNTSYTITSIVGVVPESSSSTLTIDVTVPVAAWVFNLAVTPNFLTFTTPKEPSMTPPDPPSFSSLQDATARLVESDPKSAFVILHFDKEVRGSYDFVVLEEGKDVTLTINNEVSSTFGGTKEFRVIGNGKLLTHNTTYTILSLSPTPHTDTLTRAECPPKRKLC</sequence>
<comment type="caution">
    <text evidence="1">The sequence shown here is derived from an EMBL/GenBank/DDBJ whole genome shotgun (WGS) entry which is preliminary data.</text>
</comment>
<reference evidence="1 2" key="1">
    <citation type="journal article" date="2022" name="bioRxiv">
        <title>Genomics of Preaxostyla Flagellates Illuminates Evolutionary Transitions and the Path Towards Mitochondrial Loss.</title>
        <authorList>
            <person name="Novak L.V.F."/>
            <person name="Treitli S.C."/>
            <person name="Pyrih J."/>
            <person name="Halakuc P."/>
            <person name="Pipaliya S.V."/>
            <person name="Vacek V."/>
            <person name="Brzon O."/>
            <person name="Soukal P."/>
            <person name="Eme L."/>
            <person name="Dacks J.B."/>
            <person name="Karnkowska A."/>
            <person name="Elias M."/>
            <person name="Hampl V."/>
        </authorList>
    </citation>
    <scope>NUCLEOTIDE SEQUENCE [LARGE SCALE GENOMIC DNA]</scope>
    <source>
        <strain evidence="1">NAU3</strain>
        <tissue evidence="1">Gut</tissue>
    </source>
</reference>
<dbReference type="Proteomes" id="UP001281761">
    <property type="component" value="Unassembled WGS sequence"/>
</dbReference>
<organism evidence="1 2">
    <name type="scientific">Blattamonas nauphoetae</name>
    <dbReference type="NCBI Taxonomy" id="2049346"/>
    <lineage>
        <taxon>Eukaryota</taxon>
        <taxon>Metamonada</taxon>
        <taxon>Preaxostyla</taxon>
        <taxon>Oxymonadida</taxon>
        <taxon>Blattamonas</taxon>
    </lineage>
</organism>
<proteinExistence type="predicted"/>
<gene>
    <name evidence="1" type="ORF">BLNAU_3029</name>
</gene>
<accession>A0ABQ9YE60</accession>
<evidence type="ECO:0000313" key="1">
    <source>
        <dbReference type="EMBL" id="KAK2961973.1"/>
    </source>
</evidence>